<dbReference type="OrthoDB" id="427518at2759"/>
<gene>
    <name evidence="4" type="ORF">K491DRAFT_553211</name>
</gene>
<reference evidence="4" key="1">
    <citation type="journal article" date="2020" name="Stud. Mycol.">
        <title>101 Dothideomycetes genomes: a test case for predicting lifestyles and emergence of pathogens.</title>
        <authorList>
            <person name="Haridas S."/>
            <person name="Albert R."/>
            <person name="Binder M."/>
            <person name="Bloem J."/>
            <person name="Labutti K."/>
            <person name="Salamov A."/>
            <person name="Andreopoulos B."/>
            <person name="Baker S."/>
            <person name="Barry K."/>
            <person name="Bills G."/>
            <person name="Bluhm B."/>
            <person name="Cannon C."/>
            <person name="Castanera R."/>
            <person name="Culley D."/>
            <person name="Daum C."/>
            <person name="Ezra D."/>
            <person name="Gonzalez J."/>
            <person name="Henrissat B."/>
            <person name="Kuo A."/>
            <person name="Liang C."/>
            <person name="Lipzen A."/>
            <person name="Lutzoni F."/>
            <person name="Magnuson J."/>
            <person name="Mondo S."/>
            <person name="Nolan M."/>
            <person name="Ohm R."/>
            <person name="Pangilinan J."/>
            <person name="Park H.-J."/>
            <person name="Ramirez L."/>
            <person name="Alfaro M."/>
            <person name="Sun H."/>
            <person name="Tritt A."/>
            <person name="Yoshinaga Y."/>
            <person name="Zwiers L.-H."/>
            <person name="Turgeon B."/>
            <person name="Goodwin S."/>
            <person name="Spatafora J."/>
            <person name="Crous P."/>
            <person name="Grigoriev I."/>
        </authorList>
    </citation>
    <scope>NUCLEOTIDE SEQUENCE</scope>
    <source>
        <strain evidence="4">CBS 122681</strain>
    </source>
</reference>
<evidence type="ECO:0000256" key="2">
    <source>
        <dbReference type="ARBA" id="ARBA00023043"/>
    </source>
</evidence>
<dbReference type="SUPFAM" id="SSF48403">
    <property type="entry name" value="Ankyrin repeat"/>
    <property type="match status" value="2"/>
</dbReference>
<keyword evidence="1" id="KW-0677">Repeat</keyword>
<feature type="repeat" description="ANK" evidence="3">
    <location>
        <begin position="538"/>
        <end position="564"/>
    </location>
</feature>
<keyword evidence="2 3" id="KW-0040">ANK repeat</keyword>
<feature type="repeat" description="ANK" evidence="3">
    <location>
        <begin position="269"/>
        <end position="301"/>
    </location>
</feature>
<dbReference type="PROSITE" id="PS50088">
    <property type="entry name" value="ANK_REPEAT"/>
    <property type="match status" value="10"/>
</dbReference>
<feature type="repeat" description="ANK" evidence="3">
    <location>
        <begin position="403"/>
        <end position="435"/>
    </location>
</feature>
<keyword evidence="5" id="KW-1185">Reference proteome</keyword>
<organism evidence="4 5">
    <name type="scientific">Lophiostoma macrostomum CBS 122681</name>
    <dbReference type="NCBI Taxonomy" id="1314788"/>
    <lineage>
        <taxon>Eukaryota</taxon>
        <taxon>Fungi</taxon>
        <taxon>Dikarya</taxon>
        <taxon>Ascomycota</taxon>
        <taxon>Pezizomycotina</taxon>
        <taxon>Dothideomycetes</taxon>
        <taxon>Pleosporomycetidae</taxon>
        <taxon>Pleosporales</taxon>
        <taxon>Lophiostomataceae</taxon>
        <taxon>Lophiostoma</taxon>
    </lineage>
</organism>
<dbReference type="SMART" id="SM00248">
    <property type="entry name" value="ANK"/>
    <property type="match status" value="15"/>
</dbReference>
<name>A0A6A6T7A3_9PLEO</name>
<feature type="repeat" description="ANK" evidence="3">
    <location>
        <begin position="302"/>
        <end position="334"/>
    </location>
</feature>
<feature type="repeat" description="ANK" evidence="3">
    <location>
        <begin position="369"/>
        <end position="402"/>
    </location>
</feature>
<dbReference type="PANTHER" id="PTHR24166">
    <property type="entry name" value="ROLLING PEBBLES, ISOFORM B"/>
    <property type="match status" value="1"/>
</dbReference>
<feature type="repeat" description="ANK" evidence="3">
    <location>
        <begin position="102"/>
        <end position="134"/>
    </location>
</feature>
<accession>A0A6A6T7A3</accession>
<feature type="repeat" description="ANK" evidence="3">
    <location>
        <begin position="205"/>
        <end position="237"/>
    </location>
</feature>
<feature type="repeat" description="ANK" evidence="3">
    <location>
        <begin position="3"/>
        <end position="35"/>
    </location>
</feature>
<feature type="non-terminal residue" evidence="4">
    <location>
        <position position="1"/>
    </location>
</feature>
<proteinExistence type="predicted"/>
<sequence>DNNGQTSLIIAARMGHSEVARLLANAGADIGVQDVTGKTSMHYAILNCLPIVDILIKHRQDVIHVPDQNQCTPLHLAARSGSAMHGHLATLKIITADILPTIGGIILVAASAAGQLLVVRYLLQVGIDPDSKDSKGQPALAQAAVYGYLHVVEALLQCTADPNIEDSDRLTPLHHAIISRQISVAEVLLDHCAMEQSNVDAPDRNRCTPLHHAATSANIPGIRLLLKHNSNLEARSVQRETPLHFSVHSPEAISILVEAGADLNARDSLMQTSLHIATQKGCVESVRMLISHGADIEAEDDEGRRPIYHAITRNDASMVKEMLHKGSNTQKIENVSFDDMKTAITSSTHQILVVLVSEREDSIRMTDKRGRTLLHYAVERPFQDATVRALLSAQAFVDAQDCYGRTPLLHAACRSDYEIMQLLLDHAADVNLVSSSGRTLLHFCSRLDIGVVRWLLANHADVNTRTGHLMTPLHYCSASSKPDTVRLLLDNDADPSIVDIDGDMPIHSALEEGQNECARELLDHPSVSTVDLNKANSLGMRPIHLAVQQCDTDVLHRLLEHDVD</sequence>
<dbReference type="EMBL" id="MU004345">
    <property type="protein sequence ID" value="KAF2655726.1"/>
    <property type="molecule type" value="Genomic_DNA"/>
</dbReference>
<dbReference type="Pfam" id="PF00023">
    <property type="entry name" value="Ank"/>
    <property type="match status" value="1"/>
</dbReference>
<dbReference type="PANTHER" id="PTHR24166:SF48">
    <property type="entry name" value="PROTEIN VAPYRIN"/>
    <property type="match status" value="1"/>
</dbReference>
<dbReference type="PROSITE" id="PS50297">
    <property type="entry name" value="ANK_REP_REGION"/>
    <property type="match status" value="6"/>
</dbReference>
<dbReference type="InterPro" id="IPR002110">
    <property type="entry name" value="Ankyrin_rpt"/>
</dbReference>
<dbReference type="Pfam" id="PF12796">
    <property type="entry name" value="Ank_2"/>
    <property type="match status" value="6"/>
</dbReference>
<dbReference type="Proteomes" id="UP000799324">
    <property type="component" value="Unassembled WGS sequence"/>
</dbReference>
<protein>
    <submittedName>
        <fullName evidence="4">Ankyrin</fullName>
    </submittedName>
</protein>
<evidence type="ECO:0000256" key="3">
    <source>
        <dbReference type="PROSITE-ProRule" id="PRU00023"/>
    </source>
</evidence>
<evidence type="ECO:0000256" key="1">
    <source>
        <dbReference type="ARBA" id="ARBA00022737"/>
    </source>
</evidence>
<evidence type="ECO:0000313" key="5">
    <source>
        <dbReference type="Proteomes" id="UP000799324"/>
    </source>
</evidence>
<dbReference type="PRINTS" id="PR01415">
    <property type="entry name" value="ANKYRIN"/>
</dbReference>
<feature type="non-terminal residue" evidence="4">
    <location>
        <position position="564"/>
    </location>
</feature>
<dbReference type="AlphaFoldDB" id="A0A6A6T7A3"/>
<feature type="repeat" description="ANK" evidence="3">
    <location>
        <begin position="468"/>
        <end position="500"/>
    </location>
</feature>
<dbReference type="Gene3D" id="1.25.40.20">
    <property type="entry name" value="Ankyrin repeat-containing domain"/>
    <property type="match status" value="5"/>
</dbReference>
<dbReference type="InterPro" id="IPR036770">
    <property type="entry name" value="Ankyrin_rpt-contain_sf"/>
</dbReference>
<dbReference type="InterPro" id="IPR050889">
    <property type="entry name" value="Dendritic_Spine_Reg/Scaffold"/>
</dbReference>
<evidence type="ECO:0000313" key="4">
    <source>
        <dbReference type="EMBL" id="KAF2655726.1"/>
    </source>
</evidence>
<feature type="repeat" description="ANK" evidence="3">
    <location>
        <begin position="135"/>
        <end position="167"/>
    </location>
</feature>